<accession>A0ABS7ETQ8</accession>
<dbReference type="Pfam" id="PF02412">
    <property type="entry name" value="TSP_3"/>
    <property type="match status" value="2"/>
</dbReference>
<dbReference type="Pfam" id="PF13585">
    <property type="entry name" value="CHU_C"/>
    <property type="match status" value="1"/>
</dbReference>
<feature type="compositionally biased region" description="Acidic residues" evidence="3">
    <location>
        <begin position="1072"/>
        <end position="1165"/>
    </location>
</feature>
<keyword evidence="2" id="KW-0106">Calcium</keyword>
<name>A0ABS7ETQ8_9FLAO</name>
<dbReference type="InterPro" id="IPR028974">
    <property type="entry name" value="TSP_type-3_rpt"/>
</dbReference>
<organism evidence="4 5">
    <name type="scientific">Flagellimonas abyssi</name>
    <dbReference type="NCBI Taxonomy" id="2864871"/>
    <lineage>
        <taxon>Bacteria</taxon>
        <taxon>Pseudomonadati</taxon>
        <taxon>Bacteroidota</taxon>
        <taxon>Flavobacteriia</taxon>
        <taxon>Flavobacteriales</taxon>
        <taxon>Flavobacteriaceae</taxon>
        <taxon>Flagellimonas</taxon>
    </lineage>
</organism>
<feature type="compositionally biased region" description="Acidic residues" evidence="3">
    <location>
        <begin position="1173"/>
        <end position="1727"/>
    </location>
</feature>
<dbReference type="InterPro" id="IPR026341">
    <property type="entry name" value="T9SS_type_B"/>
</dbReference>
<dbReference type="SUPFAM" id="SSF49899">
    <property type="entry name" value="Concanavalin A-like lectins/glucanases"/>
    <property type="match status" value="1"/>
</dbReference>
<protein>
    <submittedName>
        <fullName evidence="4">Gliding motility-associated C-terminal domain-containing protein</fullName>
    </submittedName>
</protein>
<feature type="compositionally biased region" description="Acidic residues" evidence="3">
    <location>
        <begin position="1765"/>
        <end position="1788"/>
    </location>
</feature>
<feature type="region of interest" description="Disordered" evidence="3">
    <location>
        <begin position="1061"/>
        <end position="1800"/>
    </location>
</feature>
<gene>
    <name evidence="4" type="ORF">K1F36_11305</name>
</gene>
<feature type="compositionally biased region" description="Acidic residues" evidence="3">
    <location>
        <begin position="1735"/>
        <end position="1751"/>
    </location>
</feature>
<dbReference type="Gene3D" id="4.10.1080.10">
    <property type="entry name" value="TSP type-3 repeat"/>
    <property type="match status" value="7"/>
</dbReference>
<keyword evidence="1" id="KW-0732">Signal</keyword>
<dbReference type="PANTHER" id="PTHR10199:SF119">
    <property type="entry name" value="RE20510P"/>
    <property type="match status" value="1"/>
</dbReference>
<dbReference type="PANTHER" id="PTHR10199">
    <property type="entry name" value="THROMBOSPONDIN"/>
    <property type="match status" value="1"/>
</dbReference>
<evidence type="ECO:0000313" key="4">
    <source>
        <dbReference type="EMBL" id="MBW8200419.1"/>
    </source>
</evidence>
<sequence>MKQINLHYSHFITLLFFVLGWGSMFGQSVNMEVQQGPNIDVVLTVGITDENIDTFEADLGAALESKGIPADKLYVQGFERTTISSNSEDAAAIFNNWTRWGYNPETWEFVDADKVIRRVNNDKLAGFYDPVFDSSNYTMEVDFRTTNTDNDDMGINFGIPNSPIGAYLFNLSGAVRSFSTNEFIPGDGFATGLYQITRSDGNANPQHYIQGLQSARSVIFNPNQWYHLKLEVKGNRAKIWLDDNLLIDYTAPSEIGGSYGFFSNSQPYATFKNIEVTSLTLKKFKDVLREPQWRNSAMRFNVNLDDQEVADFDNDQDLAEILMRTINEDIHYIGWGLNDNQTQFERFVQQNNNKGTFVNRDMGSWSTWMDDMAQYIYEQYQLLTVTEGDYFIAGTSVEIAVDPSEMKTSTANASYPSGRWKITHNETFFPNNQGRVSWSGLYLEDVPEFYEKPGKYSFTFEDLPTSPTTLYFHRKPVASFSYSSDTGVFNDTSYDLDGGPNNGIAQTEWKWKPVDATSTQGWTTGMFDKNSVSDGEYLVMLNVQDHQGVWSSPSSAYILVDSSSSSTNEDLPVAQFNIQPDALFTYSGSMNINIENNSIDPYGRTLSNEEWIVTQRVYDSEGNPTDTEIHNSTMEMTDFSAYNNVTADYIISLRVQTNTGVWSEPFFRTLTITHDTTEPTLSATPNSGSIDTDTNILLTFQDENDGSGFDVQRYVLIQDSNPPASDSSLWSSWSNSQSKTTSFSSGGTGWYIHAEAKDNAGNIGTASFGPFDLALVVGAKNDLAVLDEDTESDPIDVLYNDVYDTNNTPTVSIITQGAKGSAVVDENNKIVYTPNANAYGSDAVVYELDDAGTKVTATLTLSITAVDDTPIAVADSFTLDENATLNEDVSTNDIEVDDDERVYHIITNPSNASAFTFNADGTFSYEHNGDESATDSFTYNFEDTVSFSETVTATLNITNVNDAPKGGNVTLEVIQDVGYTFKTTDFTFSDDDAGDAFNGIQVITLPTEGTLLYNSSPVQANDMVDDVTLLVFTTANGGYGEDYTSFSFKVKDGDDALSSTTHTANINAGQDTDGDGIPDKDDEDDDNDGTPDDEDDFPKDDSEDTDTDGDGTGDNADDDDDNDGTPDSEDEFPKDDSEVTDTEGDGTGDNADDDDDNDGTPDSDDEFPKDYSDDTDTEGDGTGDNADDDDDNDGTPDSDYDFPKDDSEDTDTDGDGTGDNADDDDDNDGTPDSEDDFPKDDSDDTDTDGDGTGDNADDDDDNDGTPDSEVDFPKDDSEDTDTDGDGTGDNADEDDDNDGTPDSEDDFPTDDSEDTDTDGDGTGDNADEDDDNDGTPDSEDDFPKDDSEDTDTDGDGTGDNADEDDDNDGTPDSEDDFPKDDSEDTDTDGDGTGDNADEDDDNDGTPDSEDDFPKDDSEDTDTDGDGTGDNADEDDDNDGTPDSEDDFPKDDSEDTDTDGDGTGDNADEDDDNDGTPDSEDAFPKDDSEDTDTDGDGTGDNADEDDDNDGTPDSEDAFPKDESEDTDTDGDGTGDKADEDDDNDGTPDSEDAFPKDDSEDTDTDGDGTGDNADEDDDNDGTPDSEDAFPKDDSEDTDTDGDGTGDNADEDDDNDGTPDSEDAFPKDDSEDTDTDGDGTGDNADEDADNDGTPNDEDAFPYDPNEDSDIDGDGVGDNSDTDDDNDGVTDTDTDGDGLGDNVDNDDDNDGIPDNEDDFPNDASETIDTDGDGIGNNADTDDDGDGYSDEVELTEGTDPTDASSTPVDTDGDGIPDSMDEDDDNDGVPDIDDAFPTSEEPSLVPAQAFTPNGDGNNDAWIIPGIDNYPNNVVKVYNRWGHEVFGTKSYRNNWEGFYKNRNEKLPAGSYMYVINLGDGSAPLQGWIFINY</sequence>
<evidence type="ECO:0000256" key="2">
    <source>
        <dbReference type="ARBA" id="ARBA00022837"/>
    </source>
</evidence>
<dbReference type="InterPro" id="IPR003367">
    <property type="entry name" value="Thrombospondin_3-like_rpt"/>
</dbReference>
<dbReference type="Proteomes" id="UP001196136">
    <property type="component" value="Unassembled WGS sequence"/>
</dbReference>
<feature type="compositionally biased region" description="Polar residues" evidence="3">
    <location>
        <begin position="1061"/>
        <end position="1070"/>
    </location>
</feature>
<evidence type="ECO:0000256" key="1">
    <source>
        <dbReference type="ARBA" id="ARBA00022729"/>
    </source>
</evidence>
<comment type="caution">
    <text evidence="4">The sequence shown here is derived from an EMBL/GenBank/DDBJ whole genome shotgun (WGS) entry which is preliminary data.</text>
</comment>
<keyword evidence="5" id="KW-1185">Reference proteome</keyword>
<dbReference type="InterPro" id="IPR013320">
    <property type="entry name" value="ConA-like_dom_sf"/>
</dbReference>
<dbReference type="RefSeq" id="WP_220113916.1">
    <property type="nucleotide sequence ID" value="NZ_JAHZSV010000014.1"/>
</dbReference>
<dbReference type="EMBL" id="JAHZSV010000014">
    <property type="protein sequence ID" value="MBW8200419.1"/>
    <property type="molecule type" value="Genomic_DNA"/>
</dbReference>
<proteinExistence type="predicted"/>
<reference evidence="4 5" key="1">
    <citation type="submission" date="2021-08" db="EMBL/GenBank/DDBJ databases">
        <title>Muricauda profundi sp. nov., a marine bacterium isolated from deep seawater of the Mariana Trench.</title>
        <authorList>
            <person name="Wei Y."/>
        </authorList>
    </citation>
    <scope>NUCLEOTIDE SEQUENCE [LARGE SCALE GENOMIC DNA]</scope>
    <source>
        <strain evidence="4 5">W52</strain>
    </source>
</reference>
<dbReference type="NCBIfam" id="TIGR04131">
    <property type="entry name" value="Bac_Flav_CTERM"/>
    <property type="match status" value="1"/>
</dbReference>
<dbReference type="SUPFAM" id="SSF103647">
    <property type="entry name" value="TSP type-3 repeat"/>
    <property type="match status" value="4"/>
</dbReference>
<evidence type="ECO:0000313" key="5">
    <source>
        <dbReference type="Proteomes" id="UP001196136"/>
    </source>
</evidence>
<dbReference type="Gene3D" id="2.60.120.200">
    <property type="match status" value="1"/>
</dbReference>
<evidence type="ECO:0000256" key="3">
    <source>
        <dbReference type="SAM" id="MobiDB-lite"/>
    </source>
</evidence>